<evidence type="ECO:0000256" key="1">
    <source>
        <dbReference type="ARBA" id="ARBA00004651"/>
    </source>
</evidence>
<feature type="transmembrane region" description="Helical" evidence="7">
    <location>
        <begin position="151"/>
        <end position="175"/>
    </location>
</feature>
<feature type="domain" description="ABC3 transporter permease C-terminal" evidence="8">
    <location>
        <begin position="65"/>
        <end position="180"/>
    </location>
</feature>
<dbReference type="PANTHER" id="PTHR30572">
    <property type="entry name" value="MEMBRANE COMPONENT OF TRANSPORTER-RELATED"/>
    <property type="match status" value="1"/>
</dbReference>
<protein>
    <submittedName>
        <fullName evidence="9">FtsX-like permease family protein</fullName>
    </submittedName>
</protein>
<evidence type="ECO:0000256" key="2">
    <source>
        <dbReference type="ARBA" id="ARBA00022475"/>
    </source>
</evidence>
<evidence type="ECO:0000313" key="9">
    <source>
        <dbReference type="EMBL" id="MEN1945737.1"/>
    </source>
</evidence>
<organism evidence="9 10">
    <name type="scientific">Leifsonia stereocauli</name>
    <dbReference type="NCBI Taxonomy" id="3134136"/>
    <lineage>
        <taxon>Bacteria</taxon>
        <taxon>Bacillati</taxon>
        <taxon>Actinomycetota</taxon>
        <taxon>Actinomycetes</taxon>
        <taxon>Micrococcales</taxon>
        <taxon>Microbacteriaceae</taxon>
        <taxon>Leifsonia</taxon>
    </lineage>
</organism>
<reference evidence="9 10" key="1">
    <citation type="submission" date="2024-03" db="EMBL/GenBank/DDBJ databases">
        <title>YIM 134122 draft genome.</title>
        <authorList>
            <person name="Zuo S."/>
            <person name="Xiong L."/>
        </authorList>
    </citation>
    <scope>NUCLEOTIDE SEQUENCE [LARGE SCALE GENOMIC DNA]</scope>
    <source>
        <strain evidence="9 10">YIM 134122</strain>
    </source>
</reference>
<accession>A0ABU9W169</accession>
<dbReference type="RefSeq" id="WP_342112124.1">
    <property type="nucleotide sequence ID" value="NZ_JBCAUN010000001.1"/>
</dbReference>
<keyword evidence="3 7" id="KW-0812">Transmembrane</keyword>
<comment type="similarity">
    <text evidence="6">Belongs to the ABC-4 integral membrane protein family.</text>
</comment>
<name>A0ABU9W169_9MICO</name>
<evidence type="ECO:0000259" key="8">
    <source>
        <dbReference type="Pfam" id="PF02687"/>
    </source>
</evidence>
<keyword evidence="2" id="KW-1003">Cell membrane</keyword>
<feature type="transmembrane region" description="Helical" evidence="7">
    <location>
        <begin position="207"/>
        <end position="240"/>
    </location>
</feature>
<evidence type="ECO:0000256" key="7">
    <source>
        <dbReference type="SAM" id="Phobius"/>
    </source>
</evidence>
<evidence type="ECO:0000256" key="3">
    <source>
        <dbReference type="ARBA" id="ARBA00022692"/>
    </source>
</evidence>
<keyword evidence="5 7" id="KW-0472">Membrane</keyword>
<dbReference type="InterPro" id="IPR003838">
    <property type="entry name" value="ABC3_permease_C"/>
</dbReference>
<feature type="transmembrane region" description="Helical" evidence="7">
    <location>
        <begin position="246"/>
        <end position="269"/>
    </location>
</feature>
<gene>
    <name evidence="9" type="ORF">WJX64_04185</name>
</gene>
<dbReference type="Proteomes" id="UP001425155">
    <property type="component" value="Unassembled WGS sequence"/>
</dbReference>
<evidence type="ECO:0000313" key="10">
    <source>
        <dbReference type="Proteomes" id="UP001425155"/>
    </source>
</evidence>
<comment type="subcellular location">
    <subcellularLocation>
        <location evidence="1">Cell membrane</location>
        <topology evidence="1">Multi-pass membrane protein</topology>
    </subcellularLocation>
</comment>
<sequence length="470" mass="48391">MSANAARLTGRPRDHVSSIVVASLSATFGVVLLEATGLITTVVDSSGMTEGSTTVRAILTVVTSVFTLIAVYVGAIVTANTFSTIIAGRVREIALLRLIGAQAKTVRRSVATEGLIVGLLGSVLGLALGVLIAVVTVVIGMAQGWLPELEYFFLDPVILLPVGVVAMTTWAAAWVGSRKVTAVTPLAATGASVEATREEAVRRTGRNVAAIVLFVIGLGLVALGVIVGLVSVFGLIIAFFGGVFSFTGIIVGAHIIMPPVLTLVGRMLGSRPPARLAAENAVRFPDRSSRATIGLVIGVTLVTMFAVAMQSYRDMIVTQFADDPMALAAIDQTLTVTTAIFTGLVGFSAVIAAIGMINNLSLSVLQRTRELGLLRALGFTGRQVRSMIVAESAQMTVAAIGLGVVLGVFYGWAAAQSMLGSIVHGIAAPSLPWAIIGITVLAGIVLTLAASVAPARRATTVSPVVALAVD</sequence>
<feature type="transmembrane region" description="Helical" evidence="7">
    <location>
        <begin position="332"/>
        <end position="357"/>
    </location>
</feature>
<dbReference type="InterPro" id="IPR050250">
    <property type="entry name" value="Macrolide_Exporter_MacB"/>
</dbReference>
<feature type="transmembrane region" description="Helical" evidence="7">
    <location>
        <begin position="395"/>
        <end position="413"/>
    </location>
</feature>
<evidence type="ECO:0000256" key="4">
    <source>
        <dbReference type="ARBA" id="ARBA00022989"/>
    </source>
</evidence>
<feature type="transmembrane region" description="Helical" evidence="7">
    <location>
        <begin position="114"/>
        <end position="139"/>
    </location>
</feature>
<dbReference type="PANTHER" id="PTHR30572:SF4">
    <property type="entry name" value="ABC TRANSPORTER PERMEASE YTRF"/>
    <property type="match status" value="1"/>
</dbReference>
<keyword evidence="4 7" id="KW-1133">Transmembrane helix</keyword>
<evidence type="ECO:0000256" key="5">
    <source>
        <dbReference type="ARBA" id="ARBA00023136"/>
    </source>
</evidence>
<evidence type="ECO:0000256" key="6">
    <source>
        <dbReference type="ARBA" id="ARBA00038076"/>
    </source>
</evidence>
<comment type="caution">
    <text evidence="9">The sequence shown here is derived from an EMBL/GenBank/DDBJ whole genome shotgun (WGS) entry which is preliminary data.</text>
</comment>
<proteinExistence type="inferred from homology"/>
<feature type="domain" description="ABC3 transporter permease C-terminal" evidence="8">
    <location>
        <begin position="345"/>
        <end position="463"/>
    </location>
</feature>
<feature type="transmembrane region" description="Helical" evidence="7">
    <location>
        <begin position="20"/>
        <end position="43"/>
    </location>
</feature>
<keyword evidence="10" id="KW-1185">Reference proteome</keyword>
<feature type="transmembrane region" description="Helical" evidence="7">
    <location>
        <begin position="290"/>
        <end position="312"/>
    </location>
</feature>
<dbReference type="Pfam" id="PF02687">
    <property type="entry name" value="FtsX"/>
    <property type="match status" value="2"/>
</dbReference>
<feature type="transmembrane region" description="Helical" evidence="7">
    <location>
        <begin position="55"/>
        <end position="79"/>
    </location>
</feature>
<dbReference type="EMBL" id="JBCLVG010000001">
    <property type="protein sequence ID" value="MEN1945737.1"/>
    <property type="molecule type" value="Genomic_DNA"/>
</dbReference>
<feature type="transmembrane region" description="Helical" evidence="7">
    <location>
        <begin position="433"/>
        <end position="453"/>
    </location>
</feature>